<dbReference type="Gene3D" id="3.80.10.10">
    <property type="entry name" value="Ribonuclease Inhibitor"/>
    <property type="match status" value="1"/>
</dbReference>
<dbReference type="InterPro" id="IPR032675">
    <property type="entry name" value="LRR_dom_sf"/>
</dbReference>
<dbReference type="EMBL" id="SMMX01000001">
    <property type="protein sequence ID" value="TDA23337.1"/>
    <property type="molecule type" value="Genomic_DNA"/>
</dbReference>
<protein>
    <submittedName>
        <fullName evidence="1">Leucine-rich repeat domain-containing protein</fullName>
    </submittedName>
</protein>
<sequence>MGEQLCPEIHYKKDGDRVVLTGCYGIDGKLYLPDEIEGHMVYGIGPYAFSEAKAEGDSVYLSPEAGYLSERHSICAEEVEEIRLPGQVREIGRYAFYRCRNLKKLILSDSLLDIGGGAFTGCRLREVEIHFYKGEKSALKSVVDEIRYTVRAALYHHGADNKVRMARLLFPEHYEEAVENTPARLLVTHHHGSGGYYRQCFYSHEVDYKKYDEVLPYAVAEEKEETVVELAFGRLMYPYRLSKAARDAYLRYLRGHMEAVGRYVAEHEALDEIRFLSREGCWTSGSLEAAVTIASQLRCTELVGVLMDERRKLPAGKKKRFEL</sequence>
<gene>
    <name evidence="1" type="ORF">E1963_00940</name>
</gene>
<comment type="caution">
    <text evidence="1">The sequence shown here is derived from an EMBL/GenBank/DDBJ whole genome shotgun (WGS) entry which is preliminary data.</text>
</comment>
<evidence type="ECO:0000313" key="2">
    <source>
        <dbReference type="Proteomes" id="UP000295710"/>
    </source>
</evidence>
<dbReference type="InterPro" id="IPR026906">
    <property type="entry name" value="LRR_5"/>
</dbReference>
<name>A0A4R4FHZ7_9FIRM</name>
<organism evidence="1 2">
    <name type="scientific">Extibacter muris</name>
    <dbReference type="NCBI Taxonomy" id="1796622"/>
    <lineage>
        <taxon>Bacteria</taxon>
        <taxon>Bacillati</taxon>
        <taxon>Bacillota</taxon>
        <taxon>Clostridia</taxon>
        <taxon>Lachnospirales</taxon>
        <taxon>Lachnospiraceae</taxon>
        <taxon>Extibacter</taxon>
    </lineage>
</organism>
<accession>A0A4R4FHZ7</accession>
<dbReference type="RefSeq" id="WP_132274076.1">
    <property type="nucleotide sequence ID" value="NZ_JAOBST010000008.1"/>
</dbReference>
<keyword evidence="2" id="KW-1185">Reference proteome</keyword>
<dbReference type="Pfam" id="PF13306">
    <property type="entry name" value="LRR_5"/>
    <property type="match status" value="1"/>
</dbReference>
<reference evidence="1 2" key="1">
    <citation type="journal article" date="2016" name="Nat. Microbiol.">
        <title>The Mouse Intestinal Bacterial Collection (miBC) provides host-specific insight into cultured diversity and functional potential of the gut microbiota.</title>
        <authorList>
            <person name="Lagkouvardos I."/>
            <person name="Pukall R."/>
            <person name="Abt B."/>
            <person name="Foesel B.U."/>
            <person name="Meier-Kolthoff J.P."/>
            <person name="Kumar N."/>
            <person name="Bresciani A."/>
            <person name="Martinez I."/>
            <person name="Just S."/>
            <person name="Ziegler C."/>
            <person name="Brugiroux S."/>
            <person name="Garzetti D."/>
            <person name="Wenning M."/>
            <person name="Bui T.P."/>
            <person name="Wang J."/>
            <person name="Hugenholtz F."/>
            <person name="Plugge C.M."/>
            <person name="Peterson D.A."/>
            <person name="Hornef M.W."/>
            <person name="Baines J.F."/>
            <person name="Smidt H."/>
            <person name="Walter J."/>
            <person name="Kristiansen K."/>
            <person name="Nielsen H.B."/>
            <person name="Haller D."/>
            <person name="Overmann J."/>
            <person name="Stecher B."/>
            <person name="Clavel T."/>
        </authorList>
    </citation>
    <scope>NUCLEOTIDE SEQUENCE [LARGE SCALE GENOMIC DNA]</scope>
    <source>
        <strain evidence="1 2">DSM 28560</strain>
    </source>
</reference>
<proteinExistence type="predicted"/>
<dbReference type="AlphaFoldDB" id="A0A4R4FHZ7"/>
<dbReference type="Proteomes" id="UP000295710">
    <property type="component" value="Unassembled WGS sequence"/>
</dbReference>
<evidence type="ECO:0000313" key="1">
    <source>
        <dbReference type="EMBL" id="TDA23337.1"/>
    </source>
</evidence>